<reference evidence="1 2" key="1">
    <citation type="submission" date="2018-06" db="EMBL/GenBank/DDBJ databases">
        <title>A transcriptomic atlas of mushroom development highlights an independent origin of complex multicellularity.</title>
        <authorList>
            <consortium name="DOE Joint Genome Institute"/>
            <person name="Krizsan K."/>
            <person name="Almasi E."/>
            <person name="Merenyi Z."/>
            <person name="Sahu N."/>
            <person name="Viragh M."/>
            <person name="Koszo T."/>
            <person name="Mondo S."/>
            <person name="Kiss B."/>
            <person name="Balint B."/>
            <person name="Kues U."/>
            <person name="Barry K."/>
            <person name="Hegedus J.C."/>
            <person name="Henrissat B."/>
            <person name="Johnson J."/>
            <person name="Lipzen A."/>
            <person name="Ohm R."/>
            <person name="Nagy I."/>
            <person name="Pangilinan J."/>
            <person name="Yan J."/>
            <person name="Xiong Y."/>
            <person name="Grigoriev I.V."/>
            <person name="Hibbett D.S."/>
            <person name="Nagy L.G."/>
        </authorList>
    </citation>
    <scope>NUCLEOTIDE SEQUENCE [LARGE SCALE GENOMIC DNA]</scope>
    <source>
        <strain evidence="1 2">SZMC22713</strain>
    </source>
</reference>
<dbReference type="VEuPathDB" id="FungiDB:BD410DRAFT_846264"/>
<protein>
    <submittedName>
        <fullName evidence="1">Uncharacterized protein</fullName>
    </submittedName>
</protein>
<dbReference type="AlphaFoldDB" id="A0A4Y7PGK8"/>
<dbReference type="Proteomes" id="UP000294933">
    <property type="component" value="Unassembled WGS sequence"/>
</dbReference>
<gene>
    <name evidence="1" type="ORF">BD410DRAFT_846264</name>
</gene>
<organism evidence="1 2">
    <name type="scientific">Rickenella mellea</name>
    <dbReference type="NCBI Taxonomy" id="50990"/>
    <lineage>
        <taxon>Eukaryota</taxon>
        <taxon>Fungi</taxon>
        <taxon>Dikarya</taxon>
        <taxon>Basidiomycota</taxon>
        <taxon>Agaricomycotina</taxon>
        <taxon>Agaricomycetes</taxon>
        <taxon>Hymenochaetales</taxon>
        <taxon>Rickenellaceae</taxon>
        <taxon>Rickenella</taxon>
    </lineage>
</organism>
<evidence type="ECO:0000313" key="1">
    <source>
        <dbReference type="EMBL" id="TDL14188.1"/>
    </source>
</evidence>
<dbReference type="EMBL" id="ML170375">
    <property type="protein sequence ID" value="TDL14188.1"/>
    <property type="molecule type" value="Genomic_DNA"/>
</dbReference>
<name>A0A4Y7PGK8_9AGAM</name>
<proteinExistence type="predicted"/>
<sequence>MDGVDHLIGLLTFVKKVGWNDAFKDNVLYERLDAGSHITHSYAEPLLSLRRALDDSKRCMMALNKVRDHLGKKIRSLKRNSTPGVYPMSFWVVSSKWDTSQIGSSGSRCAHPTYPPAFAKLHSARRFYGQGFQLDTQMT</sequence>
<accession>A0A4Y7PGK8</accession>
<evidence type="ECO:0000313" key="2">
    <source>
        <dbReference type="Proteomes" id="UP000294933"/>
    </source>
</evidence>
<keyword evidence="2" id="KW-1185">Reference proteome</keyword>